<gene>
    <name evidence="3" type="ORF">K466DRAFT_607113</name>
</gene>
<dbReference type="PANTHER" id="PTHR46929">
    <property type="entry name" value="EXPRESSED PROTEIN"/>
    <property type="match status" value="1"/>
</dbReference>
<dbReference type="Proteomes" id="UP000308197">
    <property type="component" value="Unassembled WGS sequence"/>
</dbReference>
<dbReference type="InterPro" id="IPR024752">
    <property type="entry name" value="Myb/SANT-like_dom"/>
</dbReference>
<evidence type="ECO:0000259" key="2">
    <source>
        <dbReference type="Pfam" id="PF12776"/>
    </source>
</evidence>
<dbReference type="PANTHER" id="PTHR46929:SF3">
    <property type="entry name" value="MYB_SANT-LIKE DOMAIN-CONTAINING PROTEIN"/>
    <property type="match status" value="1"/>
</dbReference>
<name>A0A5C3NPP0_9APHY</name>
<protein>
    <recommendedName>
        <fullName evidence="2">Myb/SANT-like domain-containing protein</fullName>
    </recommendedName>
</protein>
<dbReference type="Pfam" id="PF12776">
    <property type="entry name" value="Myb_DNA-bind_3"/>
    <property type="match status" value="1"/>
</dbReference>
<reference evidence="3 4" key="1">
    <citation type="journal article" date="2019" name="Nat. Ecol. Evol.">
        <title>Megaphylogeny resolves global patterns of mushroom evolution.</title>
        <authorList>
            <person name="Varga T."/>
            <person name="Krizsan K."/>
            <person name="Foldi C."/>
            <person name="Dima B."/>
            <person name="Sanchez-Garcia M."/>
            <person name="Sanchez-Ramirez S."/>
            <person name="Szollosi G.J."/>
            <person name="Szarkandi J.G."/>
            <person name="Papp V."/>
            <person name="Albert L."/>
            <person name="Andreopoulos W."/>
            <person name="Angelini C."/>
            <person name="Antonin V."/>
            <person name="Barry K.W."/>
            <person name="Bougher N.L."/>
            <person name="Buchanan P."/>
            <person name="Buyck B."/>
            <person name="Bense V."/>
            <person name="Catcheside P."/>
            <person name="Chovatia M."/>
            <person name="Cooper J."/>
            <person name="Damon W."/>
            <person name="Desjardin D."/>
            <person name="Finy P."/>
            <person name="Geml J."/>
            <person name="Haridas S."/>
            <person name="Hughes K."/>
            <person name="Justo A."/>
            <person name="Karasinski D."/>
            <person name="Kautmanova I."/>
            <person name="Kiss B."/>
            <person name="Kocsube S."/>
            <person name="Kotiranta H."/>
            <person name="LaButti K.M."/>
            <person name="Lechner B.E."/>
            <person name="Liimatainen K."/>
            <person name="Lipzen A."/>
            <person name="Lukacs Z."/>
            <person name="Mihaltcheva S."/>
            <person name="Morgado L.N."/>
            <person name="Niskanen T."/>
            <person name="Noordeloos M.E."/>
            <person name="Ohm R.A."/>
            <person name="Ortiz-Santana B."/>
            <person name="Ovrebo C."/>
            <person name="Racz N."/>
            <person name="Riley R."/>
            <person name="Savchenko A."/>
            <person name="Shiryaev A."/>
            <person name="Soop K."/>
            <person name="Spirin V."/>
            <person name="Szebenyi C."/>
            <person name="Tomsovsky M."/>
            <person name="Tulloss R.E."/>
            <person name="Uehling J."/>
            <person name="Grigoriev I.V."/>
            <person name="Vagvolgyi C."/>
            <person name="Papp T."/>
            <person name="Martin F.M."/>
            <person name="Miettinen O."/>
            <person name="Hibbett D.S."/>
            <person name="Nagy L.G."/>
        </authorList>
    </citation>
    <scope>NUCLEOTIDE SEQUENCE [LARGE SCALE GENOMIC DNA]</scope>
    <source>
        <strain evidence="3 4">HHB13444</strain>
    </source>
</reference>
<dbReference type="EMBL" id="ML212635">
    <property type="protein sequence ID" value="TFK78308.1"/>
    <property type="molecule type" value="Genomic_DNA"/>
</dbReference>
<feature type="region of interest" description="Disordered" evidence="1">
    <location>
        <begin position="133"/>
        <end position="203"/>
    </location>
</feature>
<dbReference type="STRING" id="1314778.A0A5C3NPP0"/>
<accession>A0A5C3NPP0</accession>
<dbReference type="AlphaFoldDB" id="A0A5C3NPP0"/>
<sequence length="301" mass="32474">MSHSKYSADDDRVLVEALIREAHKGRQSENGFKAAAFVAAAQALEGSEEVSGGKPKTANSCRDHFGALKKEYFIVKALRELSGFGWDEERSLVTAPDDVWDKYIEAHPNAKKWRKFPLFDEMGALVDGTAATGEGAYHPGQPADVPPTQGSADKNWAISPVSTPRSSPSPSPPAAGSGTRKRAASPSLGSQQRSRKQNGKLTAADTVGELVRVVGSIQEALVEPPDTPSILCPSPKRRKDAIRALVLDTGVGLTPRRKVKLITRFRQETSIADTYSALSGDDVLRAGFLQEELESLSFQSF</sequence>
<evidence type="ECO:0000313" key="3">
    <source>
        <dbReference type="EMBL" id="TFK78308.1"/>
    </source>
</evidence>
<evidence type="ECO:0000256" key="1">
    <source>
        <dbReference type="SAM" id="MobiDB-lite"/>
    </source>
</evidence>
<organism evidence="3 4">
    <name type="scientific">Polyporus arcularius HHB13444</name>
    <dbReference type="NCBI Taxonomy" id="1314778"/>
    <lineage>
        <taxon>Eukaryota</taxon>
        <taxon>Fungi</taxon>
        <taxon>Dikarya</taxon>
        <taxon>Basidiomycota</taxon>
        <taxon>Agaricomycotina</taxon>
        <taxon>Agaricomycetes</taxon>
        <taxon>Polyporales</taxon>
        <taxon>Polyporaceae</taxon>
        <taxon>Polyporus</taxon>
    </lineage>
</organism>
<keyword evidence="4" id="KW-1185">Reference proteome</keyword>
<feature type="domain" description="Myb/SANT-like" evidence="2">
    <location>
        <begin position="8"/>
        <end position="103"/>
    </location>
</feature>
<dbReference type="InParanoid" id="A0A5C3NPP0"/>
<proteinExistence type="predicted"/>
<evidence type="ECO:0000313" key="4">
    <source>
        <dbReference type="Proteomes" id="UP000308197"/>
    </source>
</evidence>